<evidence type="ECO:0000313" key="2">
    <source>
        <dbReference type="Proteomes" id="UP000018852"/>
    </source>
</evidence>
<feature type="non-terminal residue" evidence="1">
    <location>
        <position position="40"/>
    </location>
</feature>
<accession>W1VFE5</accession>
<organism evidence="1 2">
    <name type="scientific">Actinomyces urogenitalis DORA_12</name>
    <dbReference type="NCBI Taxonomy" id="1403939"/>
    <lineage>
        <taxon>Bacteria</taxon>
        <taxon>Bacillati</taxon>
        <taxon>Actinomycetota</taxon>
        <taxon>Actinomycetes</taxon>
        <taxon>Actinomycetales</taxon>
        <taxon>Actinomycetaceae</taxon>
        <taxon>Actinomyces</taxon>
    </lineage>
</organism>
<dbReference type="AlphaFoldDB" id="W1VFE5"/>
<dbReference type="GO" id="GO:0016301">
    <property type="term" value="F:kinase activity"/>
    <property type="evidence" value="ECO:0007669"/>
    <property type="project" value="UniProtKB-KW"/>
</dbReference>
<name>W1VFE5_9ACTO</name>
<sequence>MTASPAPYVLALDEGTTNAKAFAVAPDGTILSAGSAPVPV</sequence>
<gene>
    <name evidence="1" type="ORF">Q605_AUC00942G0001</name>
</gene>
<dbReference type="Proteomes" id="UP000018852">
    <property type="component" value="Unassembled WGS sequence"/>
</dbReference>
<evidence type="ECO:0000313" key="1">
    <source>
        <dbReference type="EMBL" id="ETJ02759.1"/>
    </source>
</evidence>
<comment type="caution">
    <text evidence="1">The sequence shown here is derived from an EMBL/GenBank/DDBJ whole genome shotgun (WGS) entry which is preliminary data.</text>
</comment>
<reference evidence="1 2" key="1">
    <citation type="submission" date="2013-12" db="EMBL/GenBank/DDBJ databases">
        <title>A Varibaculum cambriense genome reconstructed from a premature infant gut community with otherwise low bacterial novelty that shifts toward anaerobic metabolism during the third week of life.</title>
        <authorList>
            <person name="Brown C.T."/>
            <person name="Sharon I."/>
            <person name="Thomas B.C."/>
            <person name="Castelle C.J."/>
            <person name="Morowitz M.J."/>
            <person name="Banfield J.F."/>
        </authorList>
    </citation>
    <scope>NUCLEOTIDE SEQUENCE [LARGE SCALE GENOMIC DNA]</scope>
    <source>
        <strain evidence="2">DORA_12</strain>
    </source>
</reference>
<keyword evidence="1" id="KW-0808">Transferase</keyword>
<keyword evidence="1" id="KW-0418">Kinase</keyword>
<protein>
    <submittedName>
        <fullName evidence="1">Glycerol kinase</fullName>
    </submittedName>
</protein>
<proteinExistence type="predicted"/>
<dbReference type="EMBL" id="AZLV01000942">
    <property type="protein sequence ID" value="ETJ02759.1"/>
    <property type="molecule type" value="Genomic_DNA"/>
</dbReference>